<dbReference type="eggNOG" id="COG0639">
    <property type="taxonomic scope" value="Bacteria"/>
</dbReference>
<dbReference type="InterPro" id="IPR004843">
    <property type="entry name" value="Calcineurin-like_PHP"/>
</dbReference>
<dbReference type="GO" id="GO:0005737">
    <property type="term" value="C:cytoplasm"/>
    <property type="evidence" value="ECO:0007669"/>
    <property type="project" value="TreeGrafter"/>
</dbReference>
<dbReference type="PANTHER" id="PTHR42850">
    <property type="entry name" value="METALLOPHOSPHOESTERASE"/>
    <property type="match status" value="1"/>
</dbReference>
<dbReference type="Proteomes" id="UP000004095">
    <property type="component" value="Unassembled WGS sequence"/>
</dbReference>
<dbReference type="RefSeq" id="WP_002698919.1">
    <property type="nucleotide sequence ID" value="NZ_AAWS01000020.1"/>
</dbReference>
<evidence type="ECO:0000313" key="2">
    <source>
        <dbReference type="EMBL" id="EAY27892.1"/>
    </source>
</evidence>
<evidence type="ECO:0000259" key="1">
    <source>
        <dbReference type="Pfam" id="PF00149"/>
    </source>
</evidence>
<dbReference type="EMBL" id="AAWS01000020">
    <property type="protein sequence ID" value="EAY27892.1"/>
    <property type="molecule type" value="Genomic_DNA"/>
</dbReference>
<protein>
    <submittedName>
        <fullName evidence="2">Metallophosphoesterase</fullName>
    </submittedName>
</protein>
<dbReference type="SUPFAM" id="SSF56300">
    <property type="entry name" value="Metallo-dependent phosphatases"/>
    <property type="match status" value="1"/>
</dbReference>
<dbReference type="InterPro" id="IPR029052">
    <property type="entry name" value="Metallo-depent_PP-like"/>
</dbReference>
<dbReference type="Gene3D" id="3.60.21.10">
    <property type="match status" value="1"/>
</dbReference>
<dbReference type="AlphaFoldDB" id="A1ZPA0"/>
<comment type="caution">
    <text evidence="2">The sequence shown here is derived from an EMBL/GenBank/DDBJ whole genome shotgun (WGS) entry which is preliminary data.</text>
</comment>
<dbReference type="GO" id="GO:0016791">
    <property type="term" value="F:phosphatase activity"/>
    <property type="evidence" value="ECO:0007669"/>
    <property type="project" value="TreeGrafter"/>
</dbReference>
<dbReference type="OrthoDB" id="9808081at2"/>
<keyword evidence="3" id="KW-1185">Reference proteome</keyword>
<feature type="domain" description="Calcineurin-like phosphoesterase" evidence="1">
    <location>
        <begin position="3"/>
        <end position="160"/>
    </location>
</feature>
<dbReference type="Pfam" id="PF00149">
    <property type="entry name" value="Metallophos"/>
    <property type="match status" value="1"/>
</dbReference>
<dbReference type="InterPro" id="IPR050126">
    <property type="entry name" value="Ap4A_hydrolase"/>
</dbReference>
<reference evidence="2 3" key="1">
    <citation type="submission" date="2007-01" db="EMBL/GenBank/DDBJ databases">
        <authorList>
            <person name="Haygood M."/>
            <person name="Podell S."/>
            <person name="Anderson C."/>
            <person name="Hopkinson B."/>
            <person name="Roe K."/>
            <person name="Barbeau K."/>
            <person name="Gaasterland T."/>
            <person name="Ferriera S."/>
            <person name="Johnson J."/>
            <person name="Kravitz S."/>
            <person name="Beeson K."/>
            <person name="Sutton G."/>
            <person name="Rogers Y.-H."/>
            <person name="Friedman R."/>
            <person name="Frazier M."/>
            <person name="Venter J.C."/>
        </authorList>
    </citation>
    <scope>NUCLEOTIDE SEQUENCE [LARGE SCALE GENOMIC DNA]</scope>
    <source>
        <strain evidence="2 3">ATCC 23134</strain>
    </source>
</reference>
<organism evidence="2 3">
    <name type="scientific">Microscilla marina ATCC 23134</name>
    <dbReference type="NCBI Taxonomy" id="313606"/>
    <lineage>
        <taxon>Bacteria</taxon>
        <taxon>Pseudomonadati</taxon>
        <taxon>Bacteroidota</taxon>
        <taxon>Cytophagia</taxon>
        <taxon>Cytophagales</taxon>
        <taxon>Microscillaceae</taxon>
        <taxon>Microscilla</taxon>
    </lineage>
</organism>
<evidence type="ECO:0000313" key="3">
    <source>
        <dbReference type="Proteomes" id="UP000004095"/>
    </source>
</evidence>
<dbReference type="PANTHER" id="PTHR42850:SF4">
    <property type="entry name" value="ZINC-DEPENDENT ENDOPOLYPHOSPHATASE"/>
    <property type="match status" value="1"/>
</dbReference>
<sequence>MSKTYVIGDIHGCYDELMVLLDQMQVTDQDLVVSLGDIVDRGLQSLEVYHYFKNRPNVLVLMGNHERKHLNGILSYSQEIVKVQFGEEYAQFREWLGSLGYYYKTKDAIIVHAFFEHDKNLETQKEDVLAGTTSGSRHLEKKYPEGTYWADYYQGHKPIIYGHQVVGDTPKVYNHTYGIDTGACHGGKLTAIELPGFKIHQVKAAKDYWKIAQSEWQIPVLQAKKWESMTFAQIQKQLDKLAYKQEAEVVTFIKHIQTWLEQVIQLLPWLKSQLEQVSSDMQQEYGVNFNQEASKLPYRTFIFKARAGNLSLNDVSKALDTPHKVTRLAQQLGLDHLPQRQ</sequence>
<proteinExistence type="predicted"/>
<gene>
    <name evidence="2" type="ORF">M23134_00333</name>
</gene>
<accession>A1ZPA0</accession>
<name>A1ZPA0_MICM2</name>